<comment type="caution">
    <text evidence="3">The sequence shown here is derived from an EMBL/GenBank/DDBJ whole genome shotgun (WGS) entry which is preliminary data.</text>
</comment>
<protein>
    <submittedName>
        <fullName evidence="2 3">Mitochondrial protein</fullName>
    </submittedName>
</protein>
<sequence>MVCVRSLYEPLLGTCPPPYKVCLLRRALYGLKQALRAWFATFSSTITQLGFTSRPHDTALFTHQTPHGIVLLLLLYVDDMIITGNDSQVISFLQHYLGQYFEMKDLGSLNYFLDLEVSRHLDEYLLSQAKYAYDLLVSSGTINFKTALTPLDLNVHLTPFSGVPLEDVNFYRQLVDSLIYLIAPNPDIAYAVHIVWILLIDDLQSVTISTQEILLFLGEVGSKVLSLIRGLTLLHYDNHSVIQIAHNDVFHECSVSTIEQPADIFTKALPSGRFNELKRNLVVETILKPPRSPLATIGATSSDLDSVVVARFLVERPFLVDLCFKNCRRNIIHLQHNRLLSCIASPHFLLSSVRSLHSPSSHLHFLLK</sequence>
<proteinExistence type="predicted"/>
<dbReference type="InterPro" id="IPR013103">
    <property type="entry name" value="RVT_2"/>
</dbReference>
<dbReference type="OrthoDB" id="2012657at2759"/>
<dbReference type="AlphaFoldDB" id="A0A5D3DHH8"/>
<dbReference type="STRING" id="1194695.A0A5D3DHH8"/>
<evidence type="ECO:0000313" key="5">
    <source>
        <dbReference type="Proteomes" id="UP000321947"/>
    </source>
</evidence>
<dbReference type="InterPro" id="IPR043502">
    <property type="entry name" value="DNA/RNA_pol_sf"/>
</dbReference>
<evidence type="ECO:0000313" key="3">
    <source>
        <dbReference type="EMBL" id="TYK23076.1"/>
    </source>
</evidence>
<dbReference type="Pfam" id="PF07727">
    <property type="entry name" value="RVT_2"/>
    <property type="match status" value="1"/>
</dbReference>
<dbReference type="SUPFAM" id="SSF56672">
    <property type="entry name" value="DNA/RNA polymerases"/>
    <property type="match status" value="1"/>
</dbReference>
<evidence type="ECO:0000259" key="1">
    <source>
        <dbReference type="Pfam" id="PF07727"/>
    </source>
</evidence>
<name>A0A5D3DHH8_CUCMM</name>
<accession>A0A5D3DHH8</accession>
<evidence type="ECO:0000313" key="2">
    <source>
        <dbReference type="EMBL" id="KAA0049788.1"/>
    </source>
</evidence>
<reference evidence="4 5" key="1">
    <citation type="submission" date="2019-08" db="EMBL/GenBank/DDBJ databases">
        <title>Draft genome sequences of two oriental melons (Cucumis melo L. var makuwa).</title>
        <authorList>
            <person name="Kwon S.-Y."/>
        </authorList>
    </citation>
    <scope>NUCLEOTIDE SEQUENCE [LARGE SCALE GENOMIC DNA]</scope>
    <source>
        <strain evidence="5">cv. Chang Bougi</strain>
        <strain evidence="4">cv. SW 3</strain>
        <tissue evidence="3">Leaf</tissue>
    </source>
</reference>
<feature type="domain" description="Reverse transcriptase Ty1/copia-type" evidence="1">
    <location>
        <begin position="19"/>
        <end position="151"/>
    </location>
</feature>
<evidence type="ECO:0000313" key="4">
    <source>
        <dbReference type="Proteomes" id="UP000321393"/>
    </source>
</evidence>
<dbReference type="EMBL" id="SSTE01012063">
    <property type="protein sequence ID" value="KAA0049788.1"/>
    <property type="molecule type" value="Genomic_DNA"/>
</dbReference>
<dbReference type="EMBL" id="SSTD01004586">
    <property type="protein sequence ID" value="TYK23076.1"/>
    <property type="molecule type" value="Genomic_DNA"/>
</dbReference>
<organism evidence="3 5">
    <name type="scientific">Cucumis melo var. makuwa</name>
    <name type="common">Oriental melon</name>
    <dbReference type="NCBI Taxonomy" id="1194695"/>
    <lineage>
        <taxon>Eukaryota</taxon>
        <taxon>Viridiplantae</taxon>
        <taxon>Streptophyta</taxon>
        <taxon>Embryophyta</taxon>
        <taxon>Tracheophyta</taxon>
        <taxon>Spermatophyta</taxon>
        <taxon>Magnoliopsida</taxon>
        <taxon>eudicotyledons</taxon>
        <taxon>Gunneridae</taxon>
        <taxon>Pentapetalae</taxon>
        <taxon>rosids</taxon>
        <taxon>fabids</taxon>
        <taxon>Cucurbitales</taxon>
        <taxon>Cucurbitaceae</taxon>
        <taxon>Benincaseae</taxon>
        <taxon>Cucumis</taxon>
    </lineage>
</organism>
<gene>
    <name evidence="3" type="ORF">E5676_scaffold142G00520</name>
    <name evidence="2" type="ORF">E6C27_scaffold76G001450</name>
</gene>
<dbReference type="Proteomes" id="UP000321393">
    <property type="component" value="Unassembled WGS sequence"/>
</dbReference>
<dbReference type="Proteomes" id="UP000321947">
    <property type="component" value="Unassembled WGS sequence"/>
</dbReference>